<sequence>MALNSAILAIFGPPPDSIYVADSRIGENNAAVIALLCLAAVAVILRFVARISLRNPLMADDWAILIALLLVGATAGLSNSGGAVGAGKHVWGNTLDSLTMIFKVLYAYTFVYAAACASTKISILMFYLRVFTPLDPALKIVICFGFFLTLSYPLTIWVTMANCCRPVSYFWNKFSGAEGKCINVNQFFLALGIINMLNDFIVLLIPFPRIVTLQMSIRKKVAICGIMAVGLFACVASIVRIHYLSLFTHAIDVTWFMGPVFIWSTIEPCVAIVCACLPHLAPLARQVHESVFTSLGSREKSNSASVSRPWK</sequence>
<keyword evidence="4 6" id="KW-0472">Membrane</keyword>
<evidence type="ECO:0000256" key="5">
    <source>
        <dbReference type="ARBA" id="ARBA00038359"/>
    </source>
</evidence>
<comment type="subcellular location">
    <subcellularLocation>
        <location evidence="1">Membrane</location>
        <topology evidence="1">Multi-pass membrane protein</topology>
    </subcellularLocation>
</comment>
<dbReference type="PANTHER" id="PTHR33048">
    <property type="entry name" value="PTH11-LIKE INTEGRAL MEMBRANE PROTEIN (AFU_ORTHOLOGUE AFUA_5G11245)"/>
    <property type="match status" value="1"/>
</dbReference>
<dbReference type="Pfam" id="PF20684">
    <property type="entry name" value="Fung_rhodopsin"/>
    <property type="match status" value="1"/>
</dbReference>
<feature type="transmembrane region" description="Helical" evidence="6">
    <location>
        <begin position="187"/>
        <end position="209"/>
    </location>
</feature>
<feature type="transmembrane region" description="Helical" evidence="6">
    <location>
        <begin position="61"/>
        <end position="85"/>
    </location>
</feature>
<dbReference type="RefSeq" id="XP_022405300.1">
    <property type="nucleotide sequence ID" value="XM_022541728.1"/>
</dbReference>
<feature type="transmembrane region" description="Helical" evidence="6">
    <location>
        <begin position="255"/>
        <end position="277"/>
    </location>
</feature>
<reference evidence="9" key="1">
    <citation type="journal article" date="2017" name="Genome Biol.">
        <title>Comparative genomics reveals high biological diversity and specific adaptations in the industrially and medically important fungal genus Aspergillus.</title>
        <authorList>
            <person name="de Vries R.P."/>
            <person name="Riley R."/>
            <person name="Wiebenga A."/>
            <person name="Aguilar-Osorio G."/>
            <person name="Amillis S."/>
            <person name="Uchima C.A."/>
            <person name="Anderluh G."/>
            <person name="Asadollahi M."/>
            <person name="Askin M."/>
            <person name="Barry K."/>
            <person name="Battaglia E."/>
            <person name="Bayram O."/>
            <person name="Benocci T."/>
            <person name="Braus-Stromeyer S.A."/>
            <person name="Caldana C."/>
            <person name="Canovas D."/>
            <person name="Cerqueira G.C."/>
            <person name="Chen F."/>
            <person name="Chen W."/>
            <person name="Choi C."/>
            <person name="Clum A."/>
            <person name="Dos Santos R.A."/>
            <person name="Damasio A.R."/>
            <person name="Diallinas G."/>
            <person name="Emri T."/>
            <person name="Fekete E."/>
            <person name="Flipphi M."/>
            <person name="Freyberg S."/>
            <person name="Gallo A."/>
            <person name="Gournas C."/>
            <person name="Habgood R."/>
            <person name="Hainaut M."/>
            <person name="Harispe M.L."/>
            <person name="Henrissat B."/>
            <person name="Hilden K.S."/>
            <person name="Hope R."/>
            <person name="Hossain A."/>
            <person name="Karabika E."/>
            <person name="Karaffa L."/>
            <person name="Karanyi Z."/>
            <person name="Krasevec N."/>
            <person name="Kuo A."/>
            <person name="Kusch H."/>
            <person name="LaButti K."/>
            <person name="Lagendijk E.L."/>
            <person name="Lapidus A."/>
            <person name="Levasseur A."/>
            <person name="Lindquist E."/>
            <person name="Lipzen A."/>
            <person name="Logrieco A.F."/>
            <person name="MacCabe A."/>
            <person name="Maekelae M.R."/>
            <person name="Malavazi I."/>
            <person name="Melin P."/>
            <person name="Meyer V."/>
            <person name="Mielnichuk N."/>
            <person name="Miskei M."/>
            <person name="Molnar A.P."/>
            <person name="Mule G."/>
            <person name="Ngan C.Y."/>
            <person name="Orejas M."/>
            <person name="Orosz E."/>
            <person name="Ouedraogo J.P."/>
            <person name="Overkamp K.M."/>
            <person name="Park H.-S."/>
            <person name="Perrone G."/>
            <person name="Piumi F."/>
            <person name="Punt P.J."/>
            <person name="Ram A.F."/>
            <person name="Ramon A."/>
            <person name="Rauscher S."/>
            <person name="Record E."/>
            <person name="Riano-Pachon D.M."/>
            <person name="Robert V."/>
            <person name="Roehrig J."/>
            <person name="Ruller R."/>
            <person name="Salamov A."/>
            <person name="Salih N.S."/>
            <person name="Samson R.A."/>
            <person name="Sandor E."/>
            <person name="Sanguinetti M."/>
            <person name="Schuetze T."/>
            <person name="Sepcic K."/>
            <person name="Shelest E."/>
            <person name="Sherlock G."/>
            <person name="Sophianopoulou V."/>
            <person name="Squina F.M."/>
            <person name="Sun H."/>
            <person name="Susca A."/>
            <person name="Todd R.B."/>
            <person name="Tsang A."/>
            <person name="Unkles S.E."/>
            <person name="van de Wiele N."/>
            <person name="van Rossen-Uffink D."/>
            <person name="Oliveira J.V."/>
            <person name="Vesth T.C."/>
            <person name="Visser J."/>
            <person name="Yu J.-H."/>
            <person name="Zhou M."/>
            <person name="Andersen M.R."/>
            <person name="Archer D.B."/>
            <person name="Baker S.E."/>
            <person name="Benoit I."/>
            <person name="Brakhage A.A."/>
            <person name="Braus G.H."/>
            <person name="Fischer R."/>
            <person name="Frisvad J.C."/>
            <person name="Goldman G.H."/>
            <person name="Houbraken J."/>
            <person name="Oakley B."/>
            <person name="Pocsi I."/>
            <person name="Scazzocchio C."/>
            <person name="Seiboth B."/>
            <person name="vanKuyk P.A."/>
            <person name="Wortman J."/>
            <person name="Dyer P.S."/>
            <person name="Grigoriev I.V."/>
        </authorList>
    </citation>
    <scope>NUCLEOTIDE SEQUENCE [LARGE SCALE GENOMIC DNA]</scope>
    <source>
        <strain evidence="9">CBS 516.65</strain>
    </source>
</reference>
<protein>
    <recommendedName>
        <fullName evidence="7">Rhodopsin domain-containing protein</fullName>
    </recommendedName>
</protein>
<dbReference type="InterPro" id="IPR052337">
    <property type="entry name" value="SAT4-like"/>
</dbReference>
<evidence type="ECO:0000256" key="4">
    <source>
        <dbReference type="ARBA" id="ARBA00023136"/>
    </source>
</evidence>
<organism evidence="8 9">
    <name type="scientific">Aspergillus glaucus CBS 516.65</name>
    <dbReference type="NCBI Taxonomy" id="1160497"/>
    <lineage>
        <taxon>Eukaryota</taxon>
        <taxon>Fungi</taxon>
        <taxon>Dikarya</taxon>
        <taxon>Ascomycota</taxon>
        <taxon>Pezizomycotina</taxon>
        <taxon>Eurotiomycetes</taxon>
        <taxon>Eurotiomycetidae</taxon>
        <taxon>Eurotiales</taxon>
        <taxon>Aspergillaceae</taxon>
        <taxon>Aspergillus</taxon>
        <taxon>Aspergillus subgen. Aspergillus</taxon>
    </lineage>
</organism>
<dbReference type="GO" id="GO:0016020">
    <property type="term" value="C:membrane"/>
    <property type="evidence" value="ECO:0007669"/>
    <property type="project" value="UniProtKB-SubCell"/>
</dbReference>
<evidence type="ECO:0000259" key="7">
    <source>
        <dbReference type="Pfam" id="PF20684"/>
    </source>
</evidence>
<dbReference type="AlphaFoldDB" id="A0A1L9VXI0"/>
<dbReference type="GeneID" id="34457989"/>
<dbReference type="EMBL" id="KV878889">
    <property type="protein sequence ID" value="OJJ88624.1"/>
    <property type="molecule type" value="Genomic_DNA"/>
</dbReference>
<name>A0A1L9VXI0_ASPGL</name>
<dbReference type="InterPro" id="IPR049326">
    <property type="entry name" value="Rhodopsin_dom_fungi"/>
</dbReference>
<evidence type="ECO:0000256" key="6">
    <source>
        <dbReference type="SAM" id="Phobius"/>
    </source>
</evidence>
<feature type="non-terminal residue" evidence="8">
    <location>
        <position position="311"/>
    </location>
</feature>
<dbReference type="STRING" id="1160497.A0A1L9VXI0"/>
<comment type="similarity">
    <text evidence="5">Belongs to the SAT4 family.</text>
</comment>
<keyword evidence="2 6" id="KW-0812">Transmembrane</keyword>
<feature type="domain" description="Rhodopsin" evidence="7">
    <location>
        <begin position="45"/>
        <end position="285"/>
    </location>
</feature>
<evidence type="ECO:0000256" key="1">
    <source>
        <dbReference type="ARBA" id="ARBA00004141"/>
    </source>
</evidence>
<dbReference type="PANTHER" id="PTHR33048:SF163">
    <property type="entry name" value="INTEGRAL MEMBRANE PROTEIN (AFU_ORTHOLOGUE AFUA_8G05510)"/>
    <property type="match status" value="1"/>
</dbReference>
<dbReference type="VEuPathDB" id="FungiDB:ASPGLDRAFT_141295"/>
<evidence type="ECO:0000256" key="3">
    <source>
        <dbReference type="ARBA" id="ARBA00022989"/>
    </source>
</evidence>
<dbReference type="OrthoDB" id="5329176at2759"/>
<dbReference type="Proteomes" id="UP000184300">
    <property type="component" value="Unassembled WGS sequence"/>
</dbReference>
<evidence type="ECO:0000313" key="8">
    <source>
        <dbReference type="EMBL" id="OJJ88624.1"/>
    </source>
</evidence>
<proteinExistence type="inferred from homology"/>
<gene>
    <name evidence="8" type="ORF">ASPGLDRAFT_141295</name>
</gene>
<keyword evidence="9" id="KW-1185">Reference proteome</keyword>
<evidence type="ECO:0000313" key="9">
    <source>
        <dbReference type="Proteomes" id="UP000184300"/>
    </source>
</evidence>
<feature type="transmembrane region" description="Helical" evidence="6">
    <location>
        <begin position="105"/>
        <end position="128"/>
    </location>
</feature>
<evidence type="ECO:0000256" key="2">
    <source>
        <dbReference type="ARBA" id="ARBA00022692"/>
    </source>
</evidence>
<keyword evidence="3 6" id="KW-1133">Transmembrane helix</keyword>
<feature type="transmembrane region" description="Helical" evidence="6">
    <location>
        <begin position="221"/>
        <end position="243"/>
    </location>
</feature>
<accession>A0A1L9VXI0</accession>
<feature type="transmembrane region" description="Helical" evidence="6">
    <location>
        <begin position="140"/>
        <end position="160"/>
    </location>
</feature>
<feature type="transmembrane region" description="Helical" evidence="6">
    <location>
        <begin position="30"/>
        <end position="49"/>
    </location>
</feature>